<protein>
    <submittedName>
        <fullName evidence="1">Carboxypeptidase regulatory-like domain-containing protein</fullName>
    </submittedName>
</protein>
<dbReference type="SUPFAM" id="SSF49464">
    <property type="entry name" value="Carboxypeptidase regulatory domain-like"/>
    <property type="match status" value="1"/>
</dbReference>
<organism evidence="1 2">
    <name type="scientific">Chitinophaga terrae</name>
    <name type="common">ex Kim and Jung 2007</name>
    <dbReference type="NCBI Taxonomy" id="408074"/>
    <lineage>
        <taxon>Bacteria</taxon>
        <taxon>Pseudomonadati</taxon>
        <taxon>Bacteroidota</taxon>
        <taxon>Chitinophagia</taxon>
        <taxon>Chitinophagales</taxon>
        <taxon>Chitinophagaceae</taxon>
        <taxon>Chitinophaga</taxon>
    </lineage>
</organism>
<dbReference type="SUPFAM" id="SSF56935">
    <property type="entry name" value="Porins"/>
    <property type="match status" value="1"/>
</dbReference>
<dbReference type="STRING" id="408074.SAMN05660909_04393"/>
<dbReference type="OrthoDB" id="603275at2"/>
<keyword evidence="1" id="KW-0378">Hydrolase</keyword>
<keyword evidence="2" id="KW-1185">Reference proteome</keyword>
<accession>A0A1H4FHS2</accession>
<evidence type="ECO:0000313" key="1">
    <source>
        <dbReference type="EMBL" id="SEA96681.1"/>
    </source>
</evidence>
<evidence type="ECO:0000313" key="2">
    <source>
        <dbReference type="Proteomes" id="UP000199656"/>
    </source>
</evidence>
<dbReference type="Proteomes" id="UP000199656">
    <property type="component" value="Unassembled WGS sequence"/>
</dbReference>
<keyword evidence="1" id="KW-0645">Protease</keyword>
<dbReference type="EMBL" id="FNRL01000025">
    <property type="protein sequence ID" value="SEA96681.1"/>
    <property type="molecule type" value="Genomic_DNA"/>
</dbReference>
<keyword evidence="1" id="KW-0121">Carboxypeptidase</keyword>
<name>A0A1H4FHS2_9BACT</name>
<gene>
    <name evidence="1" type="ORF">SAMN05660909_04393</name>
</gene>
<dbReference type="Pfam" id="PF13620">
    <property type="entry name" value="CarboxypepD_reg"/>
    <property type="match status" value="1"/>
</dbReference>
<proteinExistence type="predicted"/>
<dbReference type="RefSeq" id="WP_089764235.1">
    <property type="nucleotide sequence ID" value="NZ_BKAT01000045.1"/>
</dbReference>
<dbReference type="AlphaFoldDB" id="A0A1H4FHS2"/>
<reference evidence="2" key="1">
    <citation type="submission" date="2016-10" db="EMBL/GenBank/DDBJ databases">
        <authorList>
            <person name="Varghese N."/>
            <person name="Submissions S."/>
        </authorList>
    </citation>
    <scope>NUCLEOTIDE SEQUENCE [LARGE SCALE GENOMIC DNA]</scope>
    <source>
        <strain evidence="2">DSM 23920</strain>
    </source>
</reference>
<dbReference type="GO" id="GO:0004180">
    <property type="term" value="F:carboxypeptidase activity"/>
    <property type="evidence" value="ECO:0007669"/>
    <property type="project" value="UniProtKB-KW"/>
</dbReference>
<dbReference type="Gene3D" id="2.60.40.1120">
    <property type="entry name" value="Carboxypeptidase-like, regulatory domain"/>
    <property type="match status" value="1"/>
</dbReference>
<sequence length="885" mass="99679">MKCLSLLFLLIFQGLFLSAQKMVMVRGVVKDSTGSPVIAASITIVTPQGAGISFTKTDQQGGFECRFQEPGERWSVKATALGYQPYILPVIQPNEQPYQIVMKAAKRELAAVTVKATAKIQLSSDTLKYNVNAFKDKNDRVVADLLKKLPGIEVDDKGAISYNGKRISNVYIDGDNLLGGRYNVATNNVPVNAIEQVQVIERDQPIKALNGFTVSNSVSLNLKLTDSARIRTINTGQAGIGNNAYTAELNNLIFQRKIKSINNLKSNNVGQNLQNENASLGVSLNDNNPVLPSPQPYLSMTSDNLPVVDEKYYLRNTDHAGNINALLKMKSDWGLRLNVSTLQLKRKYDYTNVMNYFLATADTIRYNEIQHNVYKLNQWQVEAQLEKNSPSIYLKSITKLDIPKWNRTGNTTQNDEYFRQHLPSHQQMISNETSIIKILGTKDLFQYNSSIQYYKLTENLQIFPGLHTDIVNNNEPYLSLSQEVLSKSLFINQSATYKTKTDRLILSATAGISFERDRLASSLWKTDSLNAVHEAGSQFANNLSFENASLSGKLSAIYLLPKGAIIAEATPTYNSIRYGVKGTSEKYFTANPIFEFRKNLGRYAEINLRYAASTEFGQINDIYTGAILVNYREFSFNETPLPKTDRTSGSLRYTYRKPIKMFFYNLFLTADQTKQNFITSYVIDRGITKATAMAFDNRQEKYSLNGNISKYLFFLALNLSGNASISYGKGNVFYNGEITPFNSYNTILAATLRKKIRKSISMSVTGEAGEIVNRQCTSKAITENVIGTGKIRAEWQHNLSSAVYYKLAYNFTSFRQSGQETIRNNFLDLDVRYIPAKWKSYFEVQCINFLGQSQYRQVTSGTNQLSVLQFPLRERTVLVKYVVSL</sequence>
<dbReference type="InterPro" id="IPR008969">
    <property type="entry name" value="CarboxyPept-like_regulatory"/>
</dbReference>